<dbReference type="EMBL" id="PDSL01000054">
    <property type="protein sequence ID" value="PIE32058.1"/>
    <property type="molecule type" value="Genomic_DNA"/>
</dbReference>
<evidence type="ECO:0000256" key="2">
    <source>
        <dbReference type="ARBA" id="ARBA00022801"/>
    </source>
</evidence>
<evidence type="ECO:0000256" key="3">
    <source>
        <dbReference type="RuleBase" id="RU003476"/>
    </source>
</evidence>
<comment type="caution">
    <text evidence="5">The sequence shown here is derived from an EMBL/GenBank/DDBJ whole genome shotgun (WGS) entry which is preliminary data.</text>
</comment>
<organism evidence="5 6">
    <name type="scientific">Ilumatobacter coccineus</name>
    <dbReference type="NCBI Taxonomy" id="467094"/>
    <lineage>
        <taxon>Bacteria</taxon>
        <taxon>Bacillati</taxon>
        <taxon>Actinomycetota</taxon>
        <taxon>Acidimicrobiia</taxon>
        <taxon>Acidimicrobiales</taxon>
        <taxon>Ilumatobacteraceae</taxon>
        <taxon>Ilumatobacter</taxon>
    </lineage>
</organism>
<dbReference type="PROSITE" id="PS00893">
    <property type="entry name" value="NUDIX_BOX"/>
    <property type="match status" value="1"/>
</dbReference>
<proteinExistence type="inferred from homology"/>
<reference evidence="5 6" key="1">
    <citation type="submission" date="2017-10" db="EMBL/GenBank/DDBJ databases">
        <title>Novel microbial diversity and functional potential in the marine mammal oral microbiome.</title>
        <authorList>
            <person name="Dudek N.K."/>
            <person name="Sun C.L."/>
            <person name="Burstein D."/>
            <person name="Kantor R.S."/>
            <person name="Aliaga Goltsman D.S."/>
            <person name="Bik E.M."/>
            <person name="Thomas B.C."/>
            <person name="Banfield J.F."/>
            <person name="Relman D.A."/>
        </authorList>
    </citation>
    <scope>NUCLEOTIDE SEQUENCE [LARGE SCALE GENOMIC DNA]</scope>
    <source>
        <strain evidence="5">DOLJORAL78_61_10</strain>
    </source>
</reference>
<dbReference type="PRINTS" id="PR00502">
    <property type="entry name" value="NUDIXFAMILY"/>
</dbReference>
<evidence type="ECO:0000313" key="6">
    <source>
        <dbReference type="Proteomes" id="UP000230914"/>
    </source>
</evidence>
<evidence type="ECO:0000313" key="5">
    <source>
        <dbReference type="EMBL" id="PIE32058.1"/>
    </source>
</evidence>
<dbReference type="Pfam" id="PF00293">
    <property type="entry name" value="NUDIX"/>
    <property type="match status" value="1"/>
</dbReference>
<evidence type="ECO:0000256" key="1">
    <source>
        <dbReference type="ARBA" id="ARBA00005582"/>
    </source>
</evidence>
<dbReference type="CDD" id="cd03674">
    <property type="entry name" value="NUDIX_Hydrolase"/>
    <property type="match status" value="1"/>
</dbReference>
<dbReference type="InterPro" id="IPR020476">
    <property type="entry name" value="Nudix_hydrolase"/>
</dbReference>
<dbReference type="Gene3D" id="3.90.79.10">
    <property type="entry name" value="Nucleoside Triphosphate Pyrophosphohydrolase"/>
    <property type="match status" value="1"/>
</dbReference>
<comment type="similarity">
    <text evidence="1 3">Belongs to the Nudix hydrolase family.</text>
</comment>
<dbReference type="GO" id="GO:0016787">
    <property type="term" value="F:hydrolase activity"/>
    <property type="evidence" value="ECO:0007669"/>
    <property type="project" value="UniProtKB-KW"/>
</dbReference>
<keyword evidence="2 3" id="KW-0378">Hydrolase</keyword>
<dbReference type="Proteomes" id="UP000230914">
    <property type="component" value="Unassembled WGS sequence"/>
</dbReference>
<dbReference type="InterPro" id="IPR020084">
    <property type="entry name" value="NUDIX_hydrolase_CS"/>
</dbReference>
<dbReference type="SUPFAM" id="SSF55811">
    <property type="entry name" value="Nudix"/>
    <property type="match status" value="1"/>
</dbReference>
<dbReference type="InterPro" id="IPR000086">
    <property type="entry name" value="NUDIX_hydrolase_dom"/>
</dbReference>
<evidence type="ECO:0000259" key="4">
    <source>
        <dbReference type="PROSITE" id="PS51462"/>
    </source>
</evidence>
<feature type="domain" description="Nudix hydrolase" evidence="4">
    <location>
        <begin position="45"/>
        <end position="177"/>
    </location>
</feature>
<dbReference type="PROSITE" id="PS51462">
    <property type="entry name" value="NUDIX"/>
    <property type="match status" value="1"/>
</dbReference>
<dbReference type="AlphaFoldDB" id="A0A2G6K8M0"/>
<accession>A0A2G6K8M0</accession>
<dbReference type="PANTHER" id="PTHR43736">
    <property type="entry name" value="ADP-RIBOSE PYROPHOSPHATASE"/>
    <property type="match status" value="1"/>
</dbReference>
<dbReference type="InterPro" id="IPR015797">
    <property type="entry name" value="NUDIX_hydrolase-like_dom_sf"/>
</dbReference>
<gene>
    <name evidence="5" type="ORF">CSA55_04230</name>
</gene>
<name>A0A2G6K8M0_9ACTN</name>
<protein>
    <recommendedName>
        <fullName evidence="4">Nudix hydrolase domain-containing protein</fullName>
    </recommendedName>
</protein>
<sequence>MDWEAQVVASIAAREPINDDERVSIERVLAEFERLDDPFDEDRDPTHVTGSAIVVGDRGVVILRHKRLGLWLQPGGHLDAGETPWDAAKREAEEETGLDVEFVNRDAAGIPALVHVDVHPAGRGHIHLDLRYVVRAGHDDPCPPAGESQEIGWFDWPEAIAKVSDDRLRALLVYLAPR</sequence>
<dbReference type="PANTHER" id="PTHR43736:SF1">
    <property type="entry name" value="DIHYDRONEOPTERIN TRIPHOSPHATE DIPHOSPHATASE"/>
    <property type="match status" value="1"/>
</dbReference>